<dbReference type="PANTHER" id="PTHR48228:SF2">
    <property type="entry name" value="E-CINNAMOYL-COA:R-PHENYLLACTATE COA TRANSFERASE LARGE SUBUNIT"/>
    <property type="match status" value="1"/>
</dbReference>
<keyword evidence="1" id="KW-0808">Transferase</keyword>
<comment type="caution">
    <text evidence="1">The sequence shown here is derived from an EMBL/GenBank/DDBJ whole genome shotgun (WGS) entry which is preliminary data.</text>
</comment>
<dbReference type="GO" id="GO:0043785">
    <property type="term" value="F:cinnamoyl-CoA:phenyllactate CoA-transferase activity"/>
    <property type="evidence" value="ECO:0007669"/>
    <property type="project" value="UniProtKB-EC"/>
</dbReference>
<name>A0A644WK05_9ZZZZ</name>
<dbReference type="InterPro" id="IPR044855">
    <property type="entry name" value="CoA-Trfase_III_dom3_sf"/>
</dbReference>
<accession>A0A644WK05</accession>
<dbReference type="Pfam" id="PF02515">
    <property type="entry name" value="CoA_transf_3"/>
    <property type="match status" value="1"/>
</dbReference>
<sequence>MFNQPLKGIRVVDFCTHGAGPAACKMLADWGADVIKVEPLEGEAGRYTSKVLGMRADEGDNPHCELLNANKRSIPLNLKTEAGKEIMEKLLSQADVFVSNYRIKALNKLGLGYEEMSAKYPRIIWGVLTGFGLEGPVADNAGFDTVAFWARSGAMLDFSENGEFPLTPPFALGDFGTACSLAGGIAAACVQQAKTGKGEKVMVSLYGQGLWNNSAVFQATKHGNQWPKSRKRPDSAMRNTYKCKDDTWVMVSVIVYDRYFPVFCKMIGREDLISDTRFNTEVAGKANAEAFVDIIDAVFATKDFEEWDRLLTENDIAYDRINHIKDTIDDPQAWENGYIYKYTTREGKEDLVVGTPVKFGASIPPPHKNAPLMGEHTVEILTELGYSKEQIGDISNANATIVRS</sequence>
<dbReference type="InterPro" id="IPR003673">
    <property type="entry name" value="CoA-Trfase_fam_III"/>
</dbReference>
<dbReference type="AlphaFoldDB" id="A0A644WK05"/>
<dbReference type="InterPro" id="IPR023606">
    <property type="entry name" value="CoA-Trfase_III_dom_1_sf"/>
</dbReference>
<gene>
    <name evidence="1" type="primary">fldA_3</name>
    <name evidence="1" type="ORF">SDC9_48823</name>
</gene>
<protein>
    <submittedName>
        <fullName evidence="1">Cinnamoyl-CoA:phenyllactate CoA-transferase</fullName>
        <ecNumber evidence="1">2.8.3.17</ecNumber>
    </submittedName>
</protein>
<dbReference type="EC" id="2.8.3.17" evidence="1"/>
<dbReference type="InterPro" id="IPR050509">
    <property type="entry name" value="CoA-transferase_III"/>
</dbReference>
<dbReference type="EMBL" id="VSSQ01000879">
    <property type="protein sequence ID" value="MPM02574.1"/>
    <property type="molecule type" value="Genomic_DNA"/>
</dbReference>
<dbReference type="SUPFAM" id="SSF89796">
    <property type="entry name" value="CoA-transferase family III (CaiB/BaiF)"/>
    <property type="match status" value="1"/>
</dbReference>
<evidence type="ECO:0000313" key="1">
    <source>
        <dbReference type="EMBL" id="MPM02574.1"/>
    </source>
</evidence>
<dbReference type="Gene3D" id="3.40.50.10540">
    <property type="entry name" value="Crotonobetainyl-coa:carnitine coa-transferase, domain 1"/>
    <property type="match status" value="1"/>
</dbReference>
<organism evidence="1">
    <name type="scientific">bioreactor metagenome</name>
    <dbReference type="NCBI Taxonomy" id="1076179"/>
    <lineage>
        <taxon>unclassified sequences</taxon>
        <taxon>metagenomes</taxon>
        <taxon>ecological metagenomes</taxon>
    </lineage>
</organism>
<dbReference type="PANTHER" id="PTHR48228">
    <property type="entry name" value="SUCCINYL-COA--D-CITRAMALATE COA-TRANSFERASE"/>
    <property type="match status" value="1"/>
</dbReference>
<dbReference type="Gene3D" id="3.30.1540.10">
    <property type="entry name" value="formyl-coa transferase, domain 3"/>
    <property type="match status" value="1"/>
</dbReference>
<proteinExistence type="predicted"/>
<reference evidence="1" key="1">
    <citation type="submission" date="2019-08" db="EMBL/GenBank/DDBJ databases">
        <authorList>
            <person name="Kucharzyk K."/>
            <person name="Murdoch R.W."/>
            <person name="Higgins S."/>
            <person name="Loffler F."/>
        </authorList>
    </citation>
    <scope>NUCLEOTIDE SEQUENCE</scope>
</reference>